<keyword evidence="1" id="KW-0812">Transmembrane</keyword>
<dbReference type="OrthoDB" id="327621at2"/>
<comment type="caution">
    <text evidence="3">The sequence shown here is derived from an EMBL/GenBank/DDBJ whole genome shotgun (WGS) entry which is preliminary data.</text>
</comment>
<feature type="transmembrane region" description="Helical" evidence="1">
    <location>
        <begin position="101"/>
        <end position="121"/>
    </location>
</feature>
<evidence type="ECO:0000313" key="4">
    <source>
        <dbReference type="Proteomes" id="UP000293874"/>
    </source>
</evidence>
<gene>
    <name evidence="3" type="ORF">EV199_4558</name>
</gene>
<name>A0A4Q7MUP6_9BACT</name>
<dbReference type="EMBL" id="SGXA01000002">
    <property type="protein sequence ID" value="RZS72636.1"/>
    <property type="molecule type" value="Genomic_DNA"/>
</dbReference>
<dbReference type="RefSeq" id="WP_130543031.1">
    <property type="nucleotide sequence ID" value="NZ_CP042431.1"/>
</dbReference>
<evidence type="ECO:0000313" key="3">
    <source>
        <dbReference type="EMBL" id="RZS72636.1"/>
    </source>
</evidence>
<evidence type="ECO:0000256" key="1">
    <source>
        <dbReference type="SAM" id="Phobius"/>
    </source>
</evidence>
<feature type="transmembrane region" description="Helical" evidence="1">
    <location>
        <begin position="236"/>
        <end position="255"/>
    </location>
</feature>
<keyword evidence="1" id="KW-1133">Transmembrane helix</keyword>
<feature type="transmembrane region" description="Helical" evidence="1">
    <location>
        <begin position="141"/>
        <end position="166"/>
    </location>
</feature>
<feature type="transmembrane region" description="Helical" evidence="1">
    <location>
        <begin position="178"/>
        <end position="196"/>
    </location>
</feature>
<proteinExistence type="predicted"/>
<dbReference type="InterPro" id="IPR018677">
    <property type="entry name" value="DUF2157"/>
</dbReference>
<feature type="transmembrane region" description="Helical" evidence="1">
    <location>
        <begin position="72"/>
        <end position="92"/>
    </location>
</feature>
<reference evidence="3 4" key="1">
    <citation type="submission" date="2019-02" db="EMBL/GenBank/DDBJ databases">
        <title>Genomic Encyclopedia of Type Strains, Phase IV (KMG-IV): sequencing the most valuable type-strain genomes for metagenomic binning, comparative biology and taxonomic classification.</title>
        <authorList>
            <person name="Goeker M."/>
        </authorList>
    </citation>
    <scope>NUCLEOTIDE SEQUENCE [LARGE SCALE GENOMIC DNA]</scope>
    <source>
        <strain evidence="3 4">DSM 18116</strain>
    </source>
</reference>
<sequence>MTTPDREDIHLLSRHSNLPVASIRSALRNFVYSGKDAWQQFLKILFLSLGAGFMLAGVIFFFAYNWDALHKFVKLGIIEGLVILFTLTALLIRKNLLVRNILLTAASVMIGVLFAVFGQVYQTGADAYDLFLNWTLCTLLWVIVAGFAPLWLIWLALVNITVQLYLRQTGADLSEMTAPLLLFLVNAIGLAVTLLLKHFGSGSIPQWFIIVLALAGATVATIGVSTGIFGRMSISFTLLLAAVIISYAGIIYYAFKQQSVFFIAVTGFSMMIILCAGILEIANPTTGSVLLVCIFLGAGTTMLIKSLLTLQKQWSHEKAA</sequence>
<protein>
    <submittedName>
        <fullName evidence="3">Putative membrane protein DUF2157</fullName>
    </submittedName>
</protein>
<keyword evidence="1" id="KW-0472">Membrane</keyword>
<dbReference type="AlphaFoldDB" id="A0A4Q7MUP6"/>
<feature type="transmembrane region" description="Helical" evidence="1">
    <location>
        <begin position="44"/>
        <end position="66"/>
    </location>
</feature>
<evidence type="ECO:0000259" key="2">
    <source>
        <dbReference type="Pfam" id="PF09925"/>
    </source>
</evidence>
<dbReference type="Pfam" id="PF09925">
    <property type="entry name" value="DUF2157"/>
    <property type="match status" value="1"/>
</dbReference>
<keyword evidence="4" id="KW-1185">Reference proteome</keyword>
<feature type="transmembrane region" description="Helical" evidence="1">
    <location>
        <begin position="261"/>
        <end position="282"/>
    </location>
</feature>
<feature type="domain" description="DUF2157" evidence="2">
    <location>
        <begin position="43"/>
        <end position="151"/>
    </location>
</feature>
<accession>A0A4Q7MUP6</accession>
<dbReference type="Proteomes" id="UP000293874">
    <property type="component" value="Unassembled WGS sequence"/>
</dbReference>
<organism evidence="3 4">
    <name type="scientific">Pseudobacter ginsenosidimutans</name>
    <dbReference type="NCBI Taxonomy" id="661488"/>
    <lineage>
        <taxon>Bacteria</taxon>
        <taxon>Pseudomonadati</taxon>
        <taxon>Bacteroidota</taxon>
        <taxon>Chitinophagia</taxon>
        <taxon>Chitinophagales</taxon>
        <taxon>Chitinophagaceae</taxon>
        <taxon>Pseudobacter</taxon>
    </lineage>
</organism>
<feature type="transmembrane region" description="Helical" evidence="1">
    <location>
        <begin position="208"/>
        <end position="229"/>
    </location>
</feature>
<feature type="transmembrane region" description="Helical" evidence="1">
    <location>
        <begin position="289"/>
        <end position="308"/>
    </location>
</feature>